<dbReference type="Proteomes" id="UP001162164">
    <property type="component" value="Unassembled WGS sequence"/>
</dbReference>
<organism evidence="2 3">
    <name type="scientific">Molorchus minor</name>
    <dbReference type="NCBI Taxonomy" id="1323400"/>
    <lineage>
        <taxon>Eukaryota</taxon>
        <taxon>Metazoa</taxon>
        <taxon>Ecdysozoa</taxon>
        <taxon>Arthropoda</taxon>
        <taxon>Hexapoda</taxon>
        <taxon>Insecta</taxon>
        <taxon>Pterygota</taxon>
        <taxon>Neoptera</taxon>
        <taxon>Endopterygota</taxon>
        <taxon>Coleoptera</taxon>
        <taxon>Polyphaga</taxon>
        <taxon>Cucujiformia</taxon>
        <taxon>Chrysomeloidea</taxon>
        <taxon>Cerambycidae</taxon>
        <taxon>Lamiinae</taxon>
        <taxon>Monochamini</taxon>
        <taxon>Molorchus</taxon>
    </lineage>
</organism>
<protein>
    <submittedName>
        <fullName evidence="2">Uncharacterized protein</fullName>
    </submittedName>
</protein>
<keyword evidence="3" id="KW-1185">Reference proteome</keyword>
<sequence length="113" mass="12522">MHCDQTDRQIHNGVIKGFCFSRRKWLPPPLRKLSQGKVDKTQAAPPPPPPPLKKTGSDKRIKVGVDHADDDDIVFFSLVDEEVVAAVCVREVPSSGILKEQVRSLPPTVSSWV</sequence>
<evidence type="ECO:0000256" key="1">
    <source>
        <dbReference type="SAM" id="MobiDB-lite"/>
    </source>
</evidence>
<accession>A0ABQ9IXW7</accession>
<feature type="region of interest" description="Disordered" evidence="1">
    <location>
        <begin position="28"/>
        <end position="58"/>
    </location>
</feature>
<evidence type="ECO:0000313" key="2">
    <source>
        <dbReference type="EMBL" id="KAJ8968247.1"/>
    </source>
</evidence>
<comment type="caution">
    <text evidence="2">The sequence shown here is derived from an EMBL/GenBank/DDBJ whole genome shotgun (WGS) entry which is preliminary data.</text>
</comment>
<gene>
    <name evidence="2" type="ORF">NQ317_012956</name>
</gene>
<name>A0ABQ9IXW7_9CUCU</name>
<reference evidence="2" key="1">
    <citation type="journal article" date="2023" name="Insect Mol. Biol.">
        <title>Genome sequencing provides insights into the evolution of gene families encoding plant cell wall-degrading enzymes in longhorned beetles.</title>
        <authorList>
            <person name="Shin N.R."/>
            <person name="Okamura Y."/>
            <person name="Kirsch R."/>
            <person name="Pauchet Y."/>
        </authorList>
    </citation>
    <scope>NUCLEOTIDE SEQUENCE</scope>
    <source>
        <strain evidence="2">MMC_N1</strain>
    </source>
</reference>
<evidence type="ECO:0000313" key="3">
    <source>
        <dbReference type="Proteomes" id="UP001162164"/>
    </source>
</evidence>
<proteinExistence type="predicted"/>
<dbReference type="EMBL" id="JAPWTJ010002038">
    <property type="protein sequence ID" value="KAJ8968247.1"/>
    <property type="molecule type" value="Genomic_DNA"/>
</dbReference>